<protein>
    <submittedName>
        <fullName evidence="1">Uncharacterized protein</fullName>
    </submittedName>
</protein>
<feature type="non-terminal residue" evidence="1">
    <location>
        <position position="31"/>
    </location>
</feature>
<organism evidence="1">
    <name type="scientific">Lepeophtheirus salmonis</name>
    <name type="common">Salmon louse</name>
    <name type="synonym">Caligus salmonis</name>
    <dbReference type="NCBI Taxonomy" id="72036"/>
    <lineage>
        <taxon>Eukaryota</taxon>
        <taxon>Metazoa</taxon>
        <taxon>Ecdysozoa</taxon>
        <taxon>Arthropoda</taxon>
        <taxon>Crustacea</taxon>
        <taxon>Multicrustacea</taxon>
        <taxon>Hexanauplia</taxon>
        <taxon>Copepoda</taxon>
        <taxon>Siphonostomatoida</taxon>
        <taxon>Caligidae</taxon>
        <taxon>Lepeophtheirus</taxon>
    </lineage>
</organism>
<dbReference type="AlphaFoldDB" id="A0A0K2UEA6"/>
<accession>A0A0K2UEA6</accession>
<dbReference type="EMBL" id="HACA01019232">
    <property type="protein sequence ID" value="CDW36593.1"/>
    <property type="molecule type" value="Transcribed_RNA"/>
</dbReference>
<reference evidence="1" key="1">
    <citation type="submission" date="2014-05" db="EMBL/GenBank/DDBJ databases">
        <authorList>
            <person name="Chronopoulou M."/>
        </authorList>
    </citation>
    <scope>NUCLEOTIDE SEQUENCE</scope>
    <source>
        <tissue evidence="1">Whole organism</tissue>
    </source>
</reference>
<sequence>MIFEGITKVFISKMFNKDILLRRFLSVTVDL</sequence>
<proteinExistence type="predicted"/>
<name>A0A0K2UEA6_LEPSM</name>
<evidence type="ECO:0000313" key="1">
    <source>
        <dbReference type="EMBL" id="CDW36593.1"/>
    </source>
</evidence>